<organism evidence="2 3">
    <name type="scientific">Cajanus cajan</name>
    <name type="common">Pigeon pea</name>
    <name type="synonym">Cajanus indicus</name>
    <dbReference type="NCBI Taxonomy" id="3821"/>
    <lineage>
        <taxon>Eukaryota</taxon>
        <taxon>Viridiplantae</taxon>
        <taxon>Streptophyta</taxon>
        <taxon>Embryophyta</taxon>
        <taxon>Tracheophyta</taxon>
        <taxon>Spermatophyta</taxon>
        <taxon>Magnoliopsida</taxon>
        <taxon>eudicotyledons</taxon>
        <taxon>Gunneridae</taxon>
        <taxon>Pentapetalae</taxon>
        <taxon>rosids</taxon>
        <taxon>fabids</taxon>
        <taxon>Fabales</taxon>
        <taxon>Fabaceae</taxon>
        <taxon>Papilionoideae</taxon>
        <taxon>50 kb inversion clade</taxon>
        <taxon>NPAAA clade</taxon>
        <taxon>indigoferoid/millettioid clade</taxon>
        <taxon>Phaseoleae</taxon>
        <taxon>Cajanus</taxon>
    </lineage>
</organism>
<protein>
    <recommendedName>
        <fullName evidence="1">Tf2-1-like SH3-like domain-containing protein</fullName>
    </recommendedName>
</protein>
<name>A0A151T1R7_CAJCA</name>
<dbReference type="Proteomes" id="UP000075243">
    <property type="component" value="Chromosome 9"/>
</dbReference>
<evidence type="ECO:0000259" key="1">
    <source>
        <dbReference type="Pfam" id="PF24626"/>
    </source>
</evidence>
<keyword evidence="3" id="KW-1185">Reference proteome</keyword>
<dbReference type="InterPro" id="IPR016197">
    <property type="entry name" value="Chromo-like_dom_sf"/>
</dbReference>
<sequence>MRKYADQKRKTIEFNVGDKVLVKLQSYRQHSVDLRKNQKLSLRYFGPFPITARLGKVAYRLLLPPNTKIHPVFHVSQLKLCKGDHSTPYVPLPITATDIAPVMQPARILNSRVILRGHQHMPQHLVLWEGLDETQATWEYHSALQQPYPAFNLEDKVDFNGGRIVTSAHIEGANEEIAKK</sequence>
<dbReference type="PANTHER" id="PTHR46148:SF54">
    <property type="entry name" value="RETROTRANSPOSON-LIKE PROTEIN"/>
    <property type="match status" value="1"/>
</dbReference>
<dbReference type="Gramene" id="C.cajan_22747.t">
    <property type="protein sequence ID" value="C.cajan_22747.t.cds1"/>
    <property type="gene ID" value="C.cajan_22747"/>
</dbReference>
<dbReference type="Pfam" id="PF24626">
    <property type="entry name" value="SH3_Tf2-1"/>
    <property type="match status" value="1"/>
</dbReference>
<accession>A0A151T1R7</accession>
<feature type="domain" description="Tf2-1-like SH3-like" evidence="1">
    <location>
        <begin position="17"/>
        <end position="81"/>
    </location>
</feature>
<dbReference type="EMBL" id="CM003611">
    <property type="protein sequence ID" value="KYP60996.1"/>
    <property type="molecule type" value="Genomic_DNA"/>
</dbReference>
<dbReference type="SUPFAM" id="SSF54160">
    <property type="entry name" value="Chromo domain-like"/>
    <property type="match status" value="1"/>
</dbReference>
<dbReference type="OMA" id="WEYHSAL"/>
<evidence type="ECO:0000313" key="3">
    <source>
        <dbReference type="Proteomes" id="UP000075243"/>
    </source>
</evidence>
<proteinExistence type="predicted"/>
<dbReference type="PANTHER" id="PTHR46148">
    <property type="entry name" value="CHROMO DOMAIN-CONTAINING PROTEIN"/>
    <property type="match status" value="1"/>
</dbReference>
<evidence type="ECO:0000313" key="2">
    <source>
        <dbReference type="EMBL" id="KYP60996.1"/>
    </source>
</evidence>
<dbReference type="AlphaFoldDB" id="A0A151T1R7"/>
<reference evidence="2 3" key="1">
    <citation type="journal article" date="2012" name="Nat. Biotechnol.">
        <title>Draft genome sequence of pigeonpea (Cajanus cajan), an orphan legume crop of resource-poor farmers.</title>
        <authorList>
            <person name="Varshney R.K."/>
            <person name="Chen W."/>
            <person name="Li Y."/>
            <person name="Bharti A.K."/>
            <person name="Saxena R.K."/>
            <person name="Schlueter J.A."/>
            <person name="Donoghue M.T."/>
            <person name="Azam S."/>
            <person name="Fan G."/>
            <person name="Whaley A.M."/>
            <person name="Farmer A.D."/>
            <person name="Sheridan J."/>
            <person name="Iwata A."/>
            <person name="Tuteja R."/>
            <person name="Penmetsa R.V."/>
            <person name="Wu W."/>
            <person name="Upadhyaya H.D."/>
            <person name="Yang S.P."/>
            <person name="Shah T."/>
            <person name="Saxena K.B."/>
            <person name="Michael T."/>
            <person name="McCombie W.R."/>
            <person name="Yang B."/>
            <person name="Zhang G."/>
            <person name="Yang H."/>
            <person name="Wang J."/>
            <person name="Spillane C."/>
            <person name="Cook D.R."/>
            <person name="May G.D."/>
            <person name="Xu X."/>
            <person name="Jackson S.A."/>
        </authorList>
    </citation>
    <scope>NUCLEOTIDE SEQUENCE [LARGE SCALE GENOMIC DNA]</scope>
    <source>
        <strain evidence="3">cv. Asha</strain>
    </source>
</reference>
<dbReference type="InterPro" id="IPR056924">
    <property type="entry name" value="SH3_Tf2-1"/>
</dbReference>
<gene>
    <name evidence="2" type="ORF">KK1_023419</name>
</gene>